<dbReference type="EMBL" id="NJES01000158">
    <property type="protein sequence ID" value="PHH76571.1"/>
    <property type="molecule type" value="Genomic_DNA"/>
</dbReference>
<feature type="compositionally biased region" description="Acidic residues" evidence="1">
    <location>
        <begin position="298"/>
        <end position="311"/>
    </location>
</feature>
<evidence type="ECO:0000313" key="3">
    <source>
        <dbReference type="Proteomes" id="UP000226431"/>
    </source>
</evidence>
<organism evidence="2 3">
    <name type="scientific">Ophiocordyceps camponoti-rufipedis</name>
    <dbReference type="NCBI Taxonomy" id="2004952"/>
    <lineage>
        <taxon>Eukaryota</taxon>
        <taxon>Fungi</taxon>
        <taxon>Dikarya</taxon>
        <taxon>Ascomycota</taxon>
        <taxon>Pezizomycotina</taxon>
        <taxon>Sordariomycetes</taxon>
        <taxon>Hypocreomycetidae</taxon>
        <taxon>Hypocreales</taxon>
        <taxon>Ophiocordycipitaceae</taxon>
        <taxon>Ophiocordyceps</taxon>
    </lineage>
</organism>
<proteinExistence type="predicted"/>
<evidence type="ECO:0008006" key="4">
    <source>
        <dbReference type="Google" id="ProtNLM"/>
    </source>
</evidence>
<reference evidence="2 3" key="1">
    <citation type="submission" date="2017-06" db="EMBL/GenBank/DDBJ databases">
        <title>Ant-infecting Ophiocordyceps genomes reveal a high diversity of potential behavioral manipulation genes and a possible major role for enterotoxins.</title>
        <authorList>
            <person name="De Bekker C."/>
            <person name="Evans H.C."/>
            <person name="Brachmann A."/>
            <person name="Hughes D.P."/>
        </authorList>
    </citation>
    <scope>NUCLEOTIDE SEQUENCE [LARGE SCALE GENOMIC DNA]</scope>
    <source>
        <strain evidence="2 3">Map16</strain>
    </source>
</reference>
<feature type="region of interest" description="Disordered" evidence="1">
    <location>
        <begin position="226"/>
        <end position="249"/>
    </location>
</feature>
<accession>A0A2C5ZBK9</accession>
<dbReference type="InterPro" id="IPR011009">
    <property type="entry name" value="Kinase-like_dom_sf"/>
</dbReference>
<feature type="region of interest" description="Disordered" evidence="1">
    <location>
        <begin position="270"/>
        <end position="366"/>
    </location>
</feature>
<sequence>MESDILKNRSKDSLNCHLDANPYASPTKDDQTPTRQFKFVGPAYWLVKPKWNLIVEFRFRSRLIQAAAARASDVHPHVFHLDLVPSGACKQGVEWNLPSRLVLKKCKEGWDQEFNAEIAAYEKLKSLQGIVIPICYGVLEYEGTRALLLSDVGGENLLFPEGSLFSVADVSRMLRDAFTAMARLGVRQDDLKLDNFFVVDNKIMTVDLELVGTLEHDYATSNSFLRDEKCRQPNPPEFARTPARPLGSMETVTTRPFPFFWGLPMLPLKPQPELRASPSPADKPTSRTTADDGHGDGDGDGDDDVDDDDGSGSEGGHDRGFVRRPQQQQQQQRSFPANDTQSSNYLAMGRAEEDSEESEDENRGSN</sequence>
<dbReference type="STRING" id="2004952.A0A2C5ZBK9"/>
<dbReference type="Proteomes" id="UP000226431">
    <property type="component" value="Unassembled WGS sequence"/>
</dbReference>
<protein>
    <recommendedName>
        <fullName evidence="4">Protein kinase domain-containing protein</fullName>
    </recommendedName>
</protein>
<name>A0A2C5ZBK9_9HYPO</name>
<evidence type="ECO:0000313" key="2">
    <source>
        <dbReference type="EMBL" id="PHH76571.1"/>
    </source>
</evidence>
<comment type="caution">
    <text evidence="2">The sequence shown here is derived from an EMBL/GenBank/DDBJ whole genome shotgun (WGS) entry which is preliminary data.</text>
</comment>
<gene>
    <name evidence="2" type="ORF">CDD80_1432</name>
</gene>
<dbReference type="OrthoDB" id="2942798at2759"/>
<keyword evidence="3" id="KW-1185">Reference proteome</keyword>
<dbReference type="AlphaFoldDB" id="A0A2C5ZBK9"/>
<feature type="compositionally biased region" description="Polar residues" evidence="1">
    <location>
        <begin position="333"/>
        <end position="345"/>
    </location>
</feature>
<evidence type="ECO:0000256" key="1">
    <source>
        <dbReference type="SAM" id="MobiDB-lite"/>
    </source>
</evidence>
<dbReference type="SUPFAM" id="SSF56112">
    <property type="entry name" value="Protein kinase-like (PK-like)"/>
    <property type="match status" value="1"/>
</dbReference>